<dbReference type="KEGG" id="mind:mvi_08890"/>
<organism evidence="2 3">
    <name type="scientific">Methylobacterium indicum</name>
    <dbReference type="NCBI Taxonomy" id="1775910"/>
    <lineage>
        <taxon>Bacteria</taxon>
        <taxon>Pseudomonadati</taxon>
        <taxon>Pseudomonadota</taxon>
        <taxon>Alphaproteobacteria</taxon>
        <taxon>Hyphomicrobiales</taxon>
        <taxon>Methylobacteriaceae</taxon>
        <taxon>Methylobacterium</taxon>
    </lineage>
</organism>
<dbReference type="AlphaFoldDB" id="A0A8H9C4K5"/>
<dbReference type="Pfam" id="PF13403">
    <property type="entry name" value="Hint_2"/>
    <property type="match status" value="1"/>
</dbReference>
<gene>
    <name evidence="2" type="ORF">mvi_08890</name>
</gene>
<evidence type="ECO:0000313" key="3">
    <source>
        <dbReference type="Proteomes" id="UP000663508"/>
    </source>
</evidence>
<dbReference type="InterPro" id="IPR036844">
    <property type="entry name" value="Hint_dom_sf"/>
</dbReference>
<dbReference type="EMBL" id="AP024145">
    <property type="protein sequence ID" value="BCM82428.1"/>
    <property type="molecule type" value="Genomic_DNA"/>
</dbReference>
<protein>
    <recommendedName>
        <fullName evidence="1">Hedgehog/Intein (Hint) domain-containing protein</fullName>
    </recommendedName>
</protein>
<sequence>MILTPEGERPVEVLRPGDAVVTASGETVAVAWVGHRHLDLRRHPQPERAQPVRVAAHAFGPGLPHRDLVVSPGHALFVEDVLIPAGVLVNGTSVVQLDRSEVVYHHVELAVHDVLVADGLPAESYLDCGNRGTFENHDGPVTLHPDLVASALNLELACAPVVLHGPVVDRVRARLAAKAEVEAEVKAGRSVLARLLRRA</sequence>
<reference evidence="2" key="1">
    <citation type="submission" date="2020-11" db="EMBL/GenBank/DDBJ databases">
        <title>Complete genome sequence of a novel pathogenic Methylobacterium strain isolated from rice in Vietnam.</title>
        <authorList>
            <person name="Lai K."/>
            <person name="Okazaki S."/>
            <person name="Higashi K."/>
            <person name="Mori H."/>
            <person name="Toyoda A."/>
            <person name="Kurokawa K."/>
        </authorList>
    </citation>
    <scope>NUCLEOTIDE SEQUENCE</scope>
    <source>
        <strain evidence="2">VL1</strain>
    </source>
</reference>
<dbReference type="Proteomes" id="UP000663508">
    <property type="component" value="Chromosome"/>
</dbReference>
<evidence type="ECO:0000259" key="1">
    <source>
        <dbReference type="Pfam" id="PF13403"/>
    </source>
</evidence>
<dbReference type="InterPro" id="IPR028992">
    <property type="entry name" value="Hedgehog/Intein_dom"/>
</dbReference>
<accession>A0A8H9C4K5</accession>
<dbReference type="SUPFAM" id="SSF51294">
    <property type="entry name" value="Hedgehog/intein (Hint) domain"/>
    <property type="match status" value="1"/>
</dbReference>
<dbReference type="Gene3D" id="2.170.16.10">
    <property type="entry name" value="Hedgehog/Intein (Hint) domain"/>
    <property type="match status" value="1"/>
</dbReference>
<name>A0A8H9C4K5_9HYPH</name>
<evidence type="ECO:0000313" key="2">
    <source>
        <dbReference type="EMBL" id="BCM82428.1"/>
    </source>
</evidence>
<proteinExistence type="predicted"/>
<feature type="domain" description="Hedgehog/Intein (Hint)" evidence="1">
    <location>
        <begin position="1"/>
        <end position="128"/>
    </location>
</feature>